<organism evidence="7 8">
    <name type="scientific">Selenomonas ruminantium</name>
    <dbReference type="NCBI Taxonomy" id="971"/>
    <lineage>
        <taxon>Bacteria</taxon>
        <taxon>Bacillati</taxon>
        <taxon>Bacillota</taxon>
        <taxon>Negativicutes</taxon>
        <taxon>Selenomonadales</taxon>
        <taxon>Selenomonadaceae</taxon>
        <taxon>Selenomonas</taxon>
    </lineage>
</organism>
<evidence type="ECO:0000259" key="6">
    <source>
        <dbReference type="Pfam" id="PF08479"/>
    </source>
</evidence>
<dbReference type="Gene3D" id="2.40.160.50">
    <property type="entry name" value="membrane protein fhac: a member of the omp85/tpsb transporter family"/>
    <property type="match status" value="1"/>
</dbReference>
<dbReference type="Pfam" id="PF08479">
    <property type="entry name" value="POTRA_2"/>
    <property type="match status" value="1"/>
</dbReference>
<comment type="caution">
    <text evidence="7">The sequence shown here is derived from an EMBL/GenBank/DDBJ whole genome shotgun (WGS) entry which is preliminary data.</text>
</comment>
<evidence type="ECO:0000256" key="2">
    <source>
        <dbReference type="ARBA" id="ARBA00022692"/>
    </source>
</evidence>
<dbReference type="GO" id="GO:0046819">
    <property type="term" value="P:protein secretion by the type V secretion system"/>
    <property type="evidence" value="ECO:0007669"/>
    <property type="project" value="TreeGrafter"/>
</dbReference>
<keyword evidence="1" id="KW-0472">Membrane</keyword>
<reference evidence="7" key="1">
    <citation type="submission" date="2019-04" db="EMBL/GenBank/DDBJ databases">
        <title>Evolution of Biomass-Degrading Anaerobic Consortia Revealed by Metagenomics.</title>
        <authorList>
            <person name="Peng X."/>
        </authorList>
    </citation>
    <scope>NUCLEOTIDE SEQUENCE</scope>
    <source>
        <strain evidence="7">SIG240</strain>
    </source>
</reference>
<proteinExistence type="predicted"/>
<feature type="signal peptide" evidence="4">
    <location>
        <begin position="1"/>
        <end position="23"/>
    </location>
</feature>
<name>A0A927ZXD7_SELRU</name>
<dbReference type="GO" id="GO:0098046">
    <property type="term" value="C:type V protein secretion system complex"/>
    <property type="evidence" value="ECO:0007669"/>
    <property type="project" value="TreeGrafter"/>
</dbReference>
<dbReference type="PANTHER" id="PTHR34597">
    <property type="entry name" value="SLR1661 PROTEIN"/>
    <property type="match status" value="1"/>
</dbReference>
<evidence type="ECO:0000256" key="4">
    <source>
        <dbReference type="SAM" id="SignalP"/>
    </source>
</evidence>
<keyword evidence="1" id="KW-1134">Transmembrane beta strand</keyword>
<evidence type="ECO:0000256" key="1">
    <source>
        <dbReference type="ARBA" id="ARBA00022452"/>
    </source>
</evidence>
<dbReference type="PANTHER" id="PTHR34597:SF1">
    <property type="entry name" value="HEME_HEMOPEXIN TRANSPORTER PROTEIN HUXB"/>
    <property type="match status" value="1"/>
</dbReference>
<sequence length="541" mass="58903">MNKQLSKAALTALLLLVPMECNAATALEEPGVNLPATKEDPAIGSEETAKKDAVSGAEFYLHKVELMDKGGISVSESKLLTFATPYVKQVTDMAKLNAMTEEMTRYVRAHGYPTALVYVPQQEITRSTLKVAILPGRIDKVNIDNQAKLDGKVVQRLTKGLRSGDIITSRSMETALYNLNNLPGVKAAGVLSPGSTQGTSDLTITVRDDKQNQTLLYAENYGSKYSGRYRYGFQETFNNLTRQGDMLRVGTLISNGDLRNYYAAYEMNVGRSGSTLGLSISHMNYELGSYLANLGMKGKANTVSLYGKTPIFQTSRRSLAVTYGYDYRKLEDKITNPSWDSERHSHALHVGLSGSARQSNSAVFYDITLTHGTLGTDSVNAEQSDNISHFSGKFTKGNANITAVQALGHSVDILFKGQGQMASKNLDSSERFYLGGAQGVRAYPQGEASGDQGILGTAELRYHTPVRGLTLSCYLDGGEVRLQKSGTGTTSLMGWGIGVSYSKPNSWFARLDYARRIGGDANLSDAAKAKDRTWFILGKIW</sequence>
<keyword evidence="3" id="KW-0998">Cell outer membrane</keyword>
<keyword evidence="4" id="KW-0732">Signal</keyword>
<dbReference type="InterPro" id="IPR013686">
    <property type="entry name" value="Polypept-transport_assoc_ShlB"/>
</dbReference>
<evidence type="ECO:0000256" key="3">
    <source>
        <dbReference type="ARBA" id="ARBA00023237"/>
    </source>
</evidence>
<dbReference type="AlphaFoldDB" id="A0A927ZXD7"/>
<keyword evidence="2" id="KW-0812">Transmembrane</keyword>
<dbReference type="Pfam" id="PF03865">
    <property type="entry name" value="ShlB"/>
    <property type="match status" value="1"/>
</dbReference>
<protein>
    <submittedName>
        <fullName evidence="7">ShlB/FhaC/HecB family hemolysin secretion/activation protein</fullName>
    </submittedName>
</protein>
<evidence type="ECO:0000313" key="8">
    <source>
        <dbReference type="Proteomes" id="UP000761380"/>
    </source>
</evidence>
<evidence type="ECO:0000313" key="7">
    <source>
        <dbReference type="EMBL" id="MBE6092454.1"/>
    </source>
</evidence>
<feature type="domain" description="Polypeptide-transport-associated ShlB-type" evidence="6">
    <location>
        <begin position="69"/>
        <end position="136"/>
    </location>
</feature>
<feature type="domain" description="Haemolysin activator HlyB C-terminal" evidence="5">
    <location>
        <begin position="198"/>
        <end position="500"/>
    </location>
</feature>
<gene>
    <name evidence="7" type="ORF">E7201_04650</name>
</gene>
<evidence type="ECO:0000259" key="5">
    <source>
        <dbReference type="Pfam" id="PF03865"/>
    </source>
</evidence>
<dbReference type="Gene3D" id="3.10.20.310">
    <property type="entry name" value="membrane protein fhac"/>
    <property type="match status" value="1"/>
</dbReference>
<dbReference type="InterPro" id="IPR051544">
    <property type="entry name" value="TPS_OM_transporter"/>
</dbReference>
<accession>A0A927ZXD7</accession>
<dbReference type="EMBL" id="SVBY01000024">
    <property type="protein sequence ID" value="MBE6092454.1"/>
    <property type="molecule type" value="Genomic_DNA"/>
</dbReference>
<feature type="chain" id="PRO_5037205508" evidence="4">
    <location>
        <begin position="24"/>
        <end position="541"/>
    </location>
</feature>
<dbReference type="InterPro" id="IPR005565">
    <property type="entry name" value="Hemolysn_activator_HlyB_C"/>
</dbReference>
<dbReference type="GO" id="GO:0008320">
    <property type="term" value="F:protein transmembrane transporter activity"/>
    <property type="evidence" value="ECO:0007669"/>
    <property type="project" value="TreeGrafter"/>
</dbReference>
<dbReference type="Proteomes" id="UP000761380">
    <property type="component" value="Unassembled WGS sequence"/>
</dbReference>